<keyword evidence="2" id="KW-0479">Metal-binding</keyword>
<dbReference type="EMBL" id="QQWO01000002">
    <property type="protein sequence ID" value="RSV07083.1"/>
    <property type="molecule type" value="Genomic_DNA"/>
</dbReference>
<protein>
    <submittedName>
        <fullName evidence="10">PDZ domain-containing protein</fullName>
    </submittedName>
</protein>
<organism evidence="9 11">
    <name type="scientific">Sphingomonas koreensis</name>
    <dbReference type="NCBI Taxonomy" id="93064"/>
    <lineage>
        <taxon>Bacteria</taxon>
        <taxon>Pseudomonadati</taxon>
        <taxon>Pseudomonadota</taxon>
        <taxon>Alphaproteobacteria</taxon>
        <taxon>Sphingomonadales</taxon>
        <taxon>Sphingomonadaceae</taxon>
        <taxon>Sphingomonas</taxon>
    </lineage>
</organism>
<dbReference type="InterPro" id="IPR001478">
    <property type="entry name" value="PDZ"/>
</dbReference>
<dbReference type="Proteomes" id="UP000185161">
    <property type="component" value="Chromosome"/>
</dbReference>
<dbReference type="InterPro" id="IPR041489">
    <property type="entry name" value="PDZ_6"/>
</dbReference>
<accession>A0A1L6JFA6</accession>
<dbReference type="EMBL" id="CP018820">
    <property type="protein sequence ID" value="APR54568.1"/>
    <property type="molecule type" value="Genomic_DNA"/>
</dbReference>
<reference evidence="10 12" key="3">
    <citation type="submission" date="2018-07" db="EMBL/GenBank/DDBJ databases">
        <title>Genomic and Epidemiologic Investigation of an Indolent Hospital Outbreak.</title>
        <authorList>
            <person name="Johnson R.C."/>
            <person name="Deming C."/>
            <person name="Conlan S."/>
            <person name="Zellmer C.J."/>
            <person name="Michelin A.V."/>
            <person name="Lee-Lin S."/>
            <person name="Thomas P.J."/>
            <person name="Park M."/>
            <person name="Weingarten R.A."/>
            <person name="Less J."/>
            <person name="Dekker J.P."/>
            <person name="Frank K.M."/>
            <person name="Musser K.A."/>
            <person name="Mcquiston J.R."/>
            <person name="Henderson D.K."/>
            <person name="Lau A.F."/>
            <person name="Palmore T.N."/>
            <person name="Segre J.A."/>
        </authorList>
    </citation>
    <scope>NUCLEOTIDE SEQUENCE [LARGE SCALE GENOMIC DNA]</scope>
    <source>
        <strain evidence="10 12">SK-NIH.Env10_0317</strain>
    </source>
</reference>
<feature type="domain" description="PDZ" evidence="8">
    <location>
        <begin position="66"/>
        <end position="163"/>
    </location>
</feature>
<evidence type="ECO:0000259" key="8">
    <source>
        <dbReference type="SMART" id="SM00228"/>
    </source>
</evidence>
<dbReference type="Gene3D" id="2.30.42.10">
    <property type="match status" value="1"/>
</dbReference>
<keyword evidence="11" id="KW-1185">Reference proteome</keyword>
<evidence type="ECO:0000256" key="7">
    <source>
        <dbReference type="SAM" id="SignalP"/>
    </source>
</evidence>
<evidence type="ECO:0000256" key="6">
    <source>
        <dbReference type="RuleBase" id="RU003983"/>
    </source>
</evidence>
<evidence type="ECO:0000313" key="10">
    <source>
        <dbReference type="EMBL" id="RSV07083.1"/>
    </source>
</evidence>
<evidence type="ECO:0000313" key="11">
    <source>
        <dbReference type="Proteomes" id="UP000185161"/>
    </source>
</evidence>
<keyword evidence="4 6" id="KW-0862">Zinc</keyword>
<gene>
    <name evidence="9" type="ORF">BRX40_20975</name>
    <name evidence="10" type="ORF">CA257_03565</name>
</gene>
<name>A0A1L6JFA6_9SPHN</name>
<sequence>MTHAICLAVRRLALPLAVIAPAAQAQPQTTQTSELHEALRTADMRVAATGFRLSTAAAGLCDRQEPGTGIQLHTLAQYAPGSRAQVRAHFGMAGTAAVEGVVPGSPADRAGIRADDTIVKIGTIAPPDTLPAEASVATLEALYRQIAELPPGEPIEIAVLRNGKTLHFTVRPQPACRTRYELRIADRFDARANGELVQITSRYIEDVDPELFPAVVAHELAHNILRHRDRLIAADASFGLASGFGRNVGLFRQTEIQADILSVHLLARAGYAPSLAARFLREVGPRLLEGQIRNRSHPPFKDRAATVEAEAARLAADGKLPAFYATRNAPLTGEWQSLLVRGGD</sequence>
<dbReference type="SUPFAM" id="SSF50156">
    <property type="entry name" value="PDZ domain-like"/>
    <property type="match status" value="1"/>
</dbReference>
<dbReference type="InterPro" id="IPR001915">
    <property type="entry name" value="Peptidase_M48"/>
</dbReference>
<keyword evidence="5 6" id="KW-0482">Metalloprotease</keyword>
<dbReference type="OrthoDB" id="7338723at2"/>
<dbReference type="Pfam" id="PF17820">
    <property type="entry name" value="PDZ_6"/>
    <property type="match status" value="1"/>
</dbReference>
<dbReference type="GO" id="GO:0006508">
    <property type="term" value="P:proteolysis"/>
    <property type="evidence" value="ECO:0007669"/>
    <property type="project" value="UniProtKB-KW"/>
</dbReference>
<dbReference type="GeneID" id="44135043"/>
<evidence type="ECO:0000256" key="3">
    <source>
        <dbReference type="ARBA" id="ARBA00022801"/>
    </source>
</evidence>
<evidence type="ECO:0000256" key="2">
    <source>
        <dbReference type="ARBA" id="ARBA00022723"/>
    </source>
</evidence>
<proteinExistence type="inferred from homology"/>
<feature type="chain" id="PRO_5041864598" evidence="7">
    <location>
        <begin position="26"/>
        <end position="344"/>
    </location>
</feature>
<dbReference type="CDD" id="cd07342">
    <property type="entry name" value="M48C_Oma1_like"/>
    <property type="match status" value="1"/>
</dbReference>
<dbReference type="InterPro" id="IPR036034">
    <property type="entry name" value="PDZ_sf"/>
</dbReference>
<comment type="cofactor">
    <cofactor evidence="6">
        <name>Zn(2+)</name>
        <dbReference type="ChEBI" id="CHEBI:29105"/>
    </cofactor>
    <text evidence="6">Binds 1 zinc ion per subunit.</text>
</comment>
<reference evidence="11" key="2">
    <citation type="submission" date="2016-12" db="EMBL/GenBank/DDBJ databases">
        <title>Whole genome sequencing of Sphingomonas sp. ABOJV.</title>
        <authorList>
            <person name="Conlan S."/>
            <person name="Thomas P.J."/>
            <person name="Mullikin J."/>
            <person name="Palmore T.N."/>
            <person name="Frank K.M."/>
            <person name="Segre J.A."/>
        </authorList>
    </citation>
    <scope>NUCLEOTIDE SEQUENCE [LARGE SCALE GENOMIC DNA]</scope>
    <source>
        <strain evidence="11">ABOJV</strain>
    </source>
</reference>
<dbReference type="Proteomes" id="UP000286681">
    <property type="component" value="Unassembled WGS sequence"/>
</dbReference>
<keyword evidence="7" id="KW-0732">Signal</keyword>
<dbReference type="KEGG" id="skr:BRX40_20975"/>
<dbReference type="GO" id="GO:0046872">
    <property type="term" value="F:metal ion binding"/>
    <property type="evidence" value="ECO:0007669"/>
    <property type="project" value="UniProtKB-KW"/>
</dbReference>
<dbReference type="AlphaFoldDB" id="A0A1L6JFA6"/>
<evidence type="ECO:0000313" key="12">
    <source>
        <dbReference type="Proteomes" id="UP000286681"/>
    </source>
</evidence>
<dbReference type="STRING" id="93064.BRX40_20975"/>
<evidence type="ECO:0000256" key="4">
    <source>
        <dbReference type="ARBA" id="ARBA00022833"/>
    </source>
</evidence>
<keyword evidence="3 6" id="KW-0378">Hydrolase</keyword>
<keyword evidence="1 6" id="KW-0645">Protease</keyword>
<feature type="signal peptide" evidence="7">
    <location>
        <begin position="1"/>
        <end position="25"/>
    </location>
</feature>
<dbReference type="SMART" id="SM00228">
    <property type="entry name" value="PDZ"/>
    <property type="match status" value="1"/>
</dbReference>
<evidence type="ECO:0000256" key="5">
    <source>
        <dbReference type="ARBA" id="ARBA00023049"/>
    </source>
</evidence>
<dbReference type="GO" id="GO:0004222">
    <property type="term" value="F:metalloendopeptidase activity"/>
    <property type="evidence" value="ECO:0007669"/>
    <property type="project" value="InterPro"/>
</dbReference>
<evidence type="ECO:0000313" key="9">
    <source>
        <dbReference type="EMBL" id="APR54568.1"/>
    </source>
</evidence>
<dbReference type="Pfam" id="PF01435">
    <property type="entry name" value="Peptidase_M48"/>
    <property type="match status" value="1"/>
</dbReference>
<evidence type="ECO:0000256" key="1">
    <source>
        <dbReference type="ARBA" id="ARBA00022670"/>
    </source>
</evidence>
<dbReference type="RefSeq" id="WP_075152897.1">
    <property type="nucleotide sequence ID" value="NZ_CP018820.1"/>
</dbReference>
<reference evidence="9" key="1">
    <citation type="submission" date="2016-12" db="EMBL/GenBank/DDBJ databases">
        <title>Whole genome sequencing of Sphingomonas koreensis.</title>
        <authorList>
            <person name="Conlan S."/>
            <person name="Thomas P.J."/>
            <person name="Mullikin J."/>
            <person name="Palmore T.N."/>
            <person name="Frank K.M."/>
            <person name="Segre J.A."/>
        </authorList>
    </citation>
    <scope>NUCLEOTIDE SEQUENCE</scope>
    <source>
        <strain evidence="9">ABOJV</strain>
    </source>
</reference>
<comment type="similarity">
    <text evidence="6">Belongs to the peptidase M48 family.</text>
</comment>